<name>A0A1Q9CJ92_SYMMI</name>
<organism evidence="3 4">
    <name type="scientific">Symbiodinium microadriaticum</name>
    <name type="common">Dinoflagellate</name>
    <name type="synonym">Zooxanthella microadriatica</name>
    <dbReference type="NCBI Taxonomy" id="2951"/>
    <lineage>
        <taxon>Eukaryota</taxon>
        <taxon>Sar</taxon>
        <taxon>Alveolata</taxon>
        <taxon>Dinophyceae</taxon>
        <taxon>Suessiales</taxon>
        <taxon>Symbiodiniaceae</taxon>
        <taxon>Symbiodinium</taxon>
    </lineage>
</organism>
<dbReference type="InterPro" id="IPR025475">
    <property type="entry name" value="DUF4326"/>
</dbReference>
<reference evidence="3 4" key="1">
    <citation type="submission" date="2016-02" db="EMBL/GenBank/DDBJ databases">
        <title>Genome analysis of coral dinoflagellate symbionts highlights evolutionary adaptations to a symbiotic lifestyle.</title>
        <authorList>
            <person name="Aranda M."/>
            <person name="Li Y."/>
            <person name="Liew Y.J."/>
            <person name="Baumgarten S."/>
            <person name="Simakov O."/>
            <person name="Wilson M."/>
            <person name="Piel J."/>
            <person name="Ashoor H."/>
            <person name="Bougouffa S."/>
            <person name="Bajic V.B."/>
            <person name="Ryu T."/>
            <person name="Ravasi T."/>
            <person name="Bayer T."/>
            <person name="Micklem G."/>
            <person name="Kim H."/>
            <person name="Bhak J."/>
            <person name="Lajeunesse T.C."/>
            <person name="Voolstra C.R."/>
        </authorList>
    </citation>
    <scope>NUCLEOTIDE SEQUENCE [LARGE SCALE GENOMIC DNA]</scope>
    <source>
        <strain evidence="3 4">CCMP2467</strain>
    </source>
</reference>
<protein>
    <recommendedName>
        <fullName evidence="2">DUF4326 domain-containing protein</fullName>
    </recommendedName>
</protein>
<feature type="region of interest" description="Disordered" evidence="1">
    <location>
        <begin position="582"/>
        <end position="709"/>
    </location>
</feature>
<keyword evidence="4" id="KW-1185">Reference proteome</keyword>
<evidence type="ECO:0000256" key="1">
    <source>
        <dbReference type="SAM" id="MobiDB-lite"/>
    </source>
</evidence>
<evidence type="ECO:0000259" key="2">
    <source>
        <dbReference type="Pfam" id="PF14216"/>
    </source>
</evidence>
<dbReference type="OrthoDB" id="443544at2759"/>
<comment type="caution">
    <text evidence="3">The sequence shown here is derived from an EMBL/GenBank/DDBJ whole genome shotgun (WGS) entry which is preliminary data.</text>
</comment>
<feature type="domain" description="DUF4326" evidence="2">
    <location>
        <begin position="1499"/>
        <end position="1577"/>
    </location>
</feature>
<sequence length="2302" mass="253624">MSGIYATQAMESRHGAIDAPPGSAAETVVDRLAAQAVLSFPERHGLIADSDFAYAFSSWEEAAQNSGHAVADAWAEVSQDLEDDAILGLVDKAVAAGQAERASVPVPVRISLVRKPERAGRSRKRDLPALSGAAAGELCEFLVDSGARQPDNLQGERRKEWVSFLKVLAAKKVAAAEPATVTRALRTLRELSQWQVLRGRSGGLGDVGSIDLFAFVRDGTQAPARALSGLRWFVKLAGLGWDLSDLQPAPKLGREGPSQAAVAEPGMVEELEHRIVQLYEARDPRWSRLLANWLIMAGCLRHQHLERSYPVSITQSTAHFCCSKGKQSHSRAGFRWAAPAHFTEGFPWAEAWLESYGYLVGAGGVQRPRTSCLHLLISTYSWRRVAPSVGTLMGLDDTSLLALGDWTDKSKVQSSKASMPIHYSGTRYSLSVRVKHLTFAATARCLALDSWAEAQVQATDPSLQAEVAEKIRLDGATIWRPPAGTPGPPAKLTFKTTALKLRRQSRETQLVPGGTRSKPAEPKMPAQVNGRVCSALLRNGMRLCPAFQSAACRADRSGRVCGGRHPARECYGLHLAMFHQPSRKPRLPVTEPRVAPAVRPKAAAGPRASAGLVEVEVEAQSRWRPSGPSWRLTPKAASMDVAPAQPERRVRVRASSWRDRQPRDEPASSSQPDRPLGEWRDKPASSRVPAEPVRRGKKRGHEDDEARFDELARTVPKKGDRQALQIPTEVWRSRAGGRLLLGALPTEANKDKFPPVALQITVMAQHPWSRGGVVLPGALHRQWQITSGSHREREFQSLWPLVKHTLWEGQQVLAHCMAGRHRGASAAEVLRSLLSGESLEASEAAIQSQRDIELWQVRRQNKDLAEWMLRVVRVTKLGTASPLPVAYVATENSLLHCQHKNAKGARKLSSPMRTSDKFEVGVVPQLRYIRANLGGTQAARSRSLSDRRVGCMSQALVPRDGADFKASWDTLALNFSLAPEIQARILAEGLSHLEELRFFFDNEEHVGRWVAKLGLGDKTMLETSRLRRVALTDLDTMLEVHPADSLLSRVSRELSKRMLCVFAIWKVRSLYFQLTTVQRKRKLGDNLYTEEAETEEAISKDADTYLDKLYTLLLAYSMAGVHPLPGTDPAKEVSPSASSVEFVGVPLDVAMAYYFRAKKCVAALAPSRRLQWLQAKDVEERSERVTRFREGTSPLGVVIKQVMEARDAHWVVTSAATANGAGEQQATGGTGQASLPPLPQVSHFREGCKVAVGGKRVAAVLKAGEEDLASGSDAEPPALVGPVDLLLNPAQDLSREEFQVELRASLDQDNCACRFVLDEQQKIIDRGGGAIRENPNNSLHWCIPQEAEMWATGQWWDARYDACCFMGARRKRQRLTQGPPMLCHHTHHPEEWTPWSQAGKVVYPSKEEAEYTAPFAFHVAVACSWWACRLGFAKLHVPRGPPIQCVGRREHWLDIDSRALREWAMSPLAISLGLRPIDRAEAARVPTRVEVSSVLLADKTLPPGVVCVGRGHHSHRLPVTQWASPFVPGHNCGADEWPALYVEHVLANLQTDLRQLEGMTLACDCTLAQPCEGDLLAGLVFDAGSPKGLPHPPAAGRPKRSRHRLSRQVMLAAVGSALPTSVSAVIPYVCQESVVVAFSSLFPEDSLSGFRFPLIEVEWDGAMVPQLVSAQQRQWQRTAEGQQVGAMAHRAALPPVLPFGLNPDEHFELAADLARYPTPFEQGTALDLDLCFAAEVTARGRASLRDRRRYSMGAIKELKRRWAGVDSCPRETQKPALRKVTRHRDIGLLALLCGRDDDFLLAQSLQDAASGFCSQPMRHPELLRAVRGQPFRLIPRCVITQSSGKQRIIDNADSGGQSALSSDPNKLVLCSPLRPAMLACLSSTGLLQAQASDAIEGGGEDWPEAYRHCPMDEAASRCCVVAWWHKDWGEPAFQLYTGLLFGLPLAVTSFNRYSRVAEALGRRLLAILVSMYFDDAHITDWASSKGSAQAAFVALNACLGSPFADAKRQQMAATGTFLGLNFDFTDCLRAGAVRFFVRDRLVEKVQDLLHQAEHSNSLLPGLAAKVYGTCNFLEYGRVGAGGLRAIRERADQGGRELTPPILACFSLIRAVLSARPAREFDIVPRVWPRFLAASDAAEDEPGEGSGGFHLVWLDDPEVRESFVAEIDSHVYSFFEPGDHKIAQLELAMVLYALAVRAPAFRGRRGFWYIDNVAALMSLIRGRSSSPDLERLAQLIHLAMFALRTSFFFEYIPSKTNWADAVSRVGFSDPWLHQRGFRCHIACFPFQLADLPFLALLRVFEFL</sequence>
<dbReference type="EMBL" id="LSRX01001149">
    <property type="protein sequence ID" value="OLP83008.1"/>
    <property type="molecule type" value="Genomic_DNA"/>
</dbReference>
<feature type="compositionally biased region" description="Low complexity" evidence="1">
    <location>
        <begin position="592"/>
        <end position="608"/>
    </location>
</feature>
<evidence type="ECO:0000313" key="4">
    <source>
        <dbReference type="Proteomes" id="UP000186817"/>
    </source>
</evidence>
<proteinExistence type="predicted"/>
<dbReference type="Proteomes" id="UP000186817">
    <property type="component" value="Unassembled WGS sequence"/>
</dbReference>
<feature type="compositionally biased region" description="Basic and acidic residues" evidence="1">
    <location>
        <begin position="700"/>
        <end position="709"/>
    </location>
</feature>
<accession>A0A1Q9CJ92</accession>
<evidence type="ECO:0000313" key="3">
    <source>
        <dbReference type="EMBL" id="OLP83008.1"/>
    </source>
</evidence>
<feature type="region of interest" description="Disordered" evidence="1">
    <location>
        <begin position="506"/>
        <end position="526"/>
    </location>
</feature>
<feature type="compositionally biased region" description="Basic and acidic residues" evidence="1">
    <location>
        <begin position="675"/>
        <end position="684"/>
    </location>
</feature>
<feature type="compositionally biased region" description="Basic and acidic residues" evidence="1">
    <location>
        <begin position="656"/>
        <end position="666"/>
    </location>
</feature>
<dbReference type="Pfam" id="PF14216">
    <property type="entry name" value="DUF4326"/>
    <property type="match status" value="1"/>
</dbReference>
<gene>
    <name evidence="3" type="ORF">AK812_SmicGene36276</name>
</gene>